<evidence type="ECO:0000313" key="2">
    <source>
        <dbReference type="EMBL" id="GGB00336.1"/>
    </source>
</evidence>
<evidence type="ECO:0000313" key="3">
    <source>
        <dbReference type="Proteomes" id="UP000607559"/>
    </source>
</evidence>
<keyword evidence="3" id="KW-1185">Reference proteome</keyword>
<sequence>MLKKIFCFSSLAIVIVIFTCPIGITSCTKQTVTDTVYLKKTDTLRVTDTLQEKDTAISTALLTANSWKAIYDRATVGGNMLYYVRGGSSNTMNLDNEYITFNSNYTGVYTDGNGNQTTFTWSFTDSSYTKLTWQWNSSPAALVTWENVFYDNGALHYTEYYTKNGVYYYSQEIRVPK</sequence>
<dbReference type="Proteomes" id="UP000607559">
    <property type="component" value="Unassembled WGS sequence"/>
</dbReference>
<gene>
    <name evidence="2" type="ORF">GCM10011511_24550</name>
</gene>
<organism evidence="2 3">
    <name type="scientific">Puia dinghuensis</name>
    <dbReference type="NCBI Taxonomy" id="1792502"/>
    <lineage>
        <taxon>Bacteria</taxon>
        <taxon>Pseudomonadati</taxon>
        <taxon>Bacteroidota</taxon>
        <taxon>Chitinophagia</taxon>
        <taxon>Chitinophagales</taxon>
        <taxon>Chitinophagaceae</taxon>
        <taxon>Puia</taxon>
    </lineage>
</organism>
<feature type="signal peptide" evidence="1">
    <location>
        <begin position="1"/>
        <end position="19"/>
    </location>
</feature>
<protein>
    <recommendedName>
        <fullName evidence="4">DUF4595 domain-containing protein</fullName>
    </recommendedName>
</protein>
<dbReference type="EMBL" id="BMJC01000002">
    <property type="protein sequence ID" value="GGB00336.1"/>
    <property type="molecule type" value="Genomic_DNA"/>
</dbReference>
<dbReference type="RefSeq" id="WP_188931900.1">
    <property type="nucleotide sequence ID" value="NZ_BMJC01000002.1"/>
</dbReference>
<proteinExistence type="predicted"/>
<reference evidence="2" key="1">
    <citation type="journal article" date="2014" name="Int. J. Syst. Evol. Microbiol.">
        <title>Complete genome sequence of Corynebacterium casei LMG S-19264T (=DSM 44701T), isolated from a smear-ripened cheese.</title>
        <authorList>
            <consortium name="US DOE Joint Genome Institute (JGI-PGF)"/>
            <person name="Walter F."/>
            <person name="Albersmeier A."/>
            <person name="Kalinowski J."/>
            <person name="Ruckert C."/>
        </authorList>
    </citation>
    <scope>NUCLEOTIDE SEQUENCE</scope>
    <source>
        <strain evidence="2">CGMCC 1.15448</strain>
    </source>
</reference>
<evidence type="ECO:0000256" key="1">
    <source>
        <dbReference type="SAM" id="SignalP"/>
    </source>
</evidence>
<accession>A0A8J2UCZ6</accession>
<keyword evidence="1" id="KW-0732">Signal</keyword>
<comment type="caution">
    <text evidence="2">The sequence shown here is derived from an EMBL/GenBank/DDBJ whole genome shotgun (WGS) entry which is preliminary data.</text>
</comment>
<dbReference type="PROSITE" id="PS51257">
    <property type="entry name" value="PROKAR_LIPOPROTEIN"/>
    <property type="match status" value="1"/>
</dbReference>
<name>A0A8J2UCZ6_9BACT</name>
<evidence type="ECO:0008006" key="4">
    <source>
        <dbReference type="Google" id="ProtNLM"/>
    </source>
</evidence>
<reference evidence="2" key="2">
    <citation type="submission" date="2020-09" db="EMBL/GenBank/DDBJ databases">
        <authorList>
            <person name="Sun Q."/>
            <person name="Zhou Y."/>
        </authorList>
    </citation>
    <scope>NUCLEOTIDE SEQUENCE</scope>
    <source>
        <strain evidence="2">CGMCC 1.15448</strain>
    </source>
</reference>
<dbReference type="AlphaFoldDB" id="A0A8J2UCZ6"/>
<feature type="chain" id="PRO_5035272382" description="DUF4595 domain-containing protein" evidence="1">
    <location>
        <begin position="20"/>
        <end position="177"/>
    </location>
</feature>